<dbReference type="EMBL" id="JAHCVJ010000001">
    <property type="protein sequence ID" value="MBT0663364.1"/>
    <property type="molecule type" value="Genomic_DNA"/>
</dbReference>
<sequence>MFKTLSAQAIIPVTIAITGFVVICCILLYSVMKSDLVNDAVTYSNGLANTIVKSTRYAMLKEDRETVSQIITNVSEQKGLEHTRIFNKKGSIIFSGNKEEVGHLVDKKTAGCVECHDGPVPKATLGDMQKARRFVDERGVEVLAITAPIYNEPECFNAPCHVHPQGQKVLGTLDIGLSVPVLLKNLPVMRGRMVVFSLLVLILSVGGVAALLWRNVFLPVRLLSEYVDRAVKGESASDLPQCGPELASLAENIRTIVQRSEGEAKNSSTQSQ</sequence>
<dbReference type="RefSeq" id="WP_214170107.1">
    <property type="nucleotide sequence ID" value="NZ_JAHCVJ010000001.1"/>
</dbReference>
<keyword evidence="3" id="KW-1185">Reference proteome</keyword>
<evidence type="ECO:0000256" key="1">
    <source>
        <dbReference type="SAM" id="Phobius"/>
    </source>
</evidence>
<dbReference type="AlphaFoldDB" id="A0AAW4KXA9"/>
<dbReference type="Gene3D" id="3.30.450.290">
    <property type="match status" value="1"/>
</dbReference>
<dbReference type="Proteomes" id="UP000811899">
    <property type="component" value="Unassembled WGS sequence"/>
</dbReference>
<keyword evidence="1" id="KW-0812">Transmembrane</keyword>
<keyword evidence="1" id="KW-1133">Transmembrane helix</keyword>
<gene>
    <name evidence="2" type="ORF">KI809_03535</name>
</gene>
<reference evidence="2 3" key="1">
    <citation type="submission" date="2021-05" db="EMBL/GenBank/DDBJ databases">
        <title>The draft genome of Geobacter pelophilus DSM 12255.</title>
        <authorList>
            <person name="Xu Z."/>
            <person name="Masuda Y."/>
            <person name="Itoh H."/>
            <person name="Senoo K."/>
        </authorList>
    </citation>
    <scope>NUCLEOTIDE SEQUENCE [LARGE SCALE GENOMIC DNA]</scope>
    <source>
        <strain evidence="2 3">DSM 12255</strain>
    </source>
</reference>
<evidence type="ECO:0000313" key="3">
    <source>
        <dbReference type="Proteomes" id="UP000811899"/>
    </source>
</evidence>
<keyword evidence="1" id="KW-0472">Membrane</keyword>
<feature type="transmembrane region" description="Helical" evidence="1">
    <location>
        <begin position="6"/>
        <end position="29"/>
    </location>
</feature>
<proteinExistence type="predicted"/>
<evidence type="ECO:0000313" key="2">
    <source>
        <dbReference type="EMBL" id="MBT0663364.1"/>
    </source>
</evidence>
<organism evidence="2 3">
    <name type="scientific">Geoanaerobacter pelophilus</name>
    <dbReference type="NCBI Taxonomy" id="60036"/>
    <lineage>
        <taxon>Bacteria</taxon>
        <taxon>Pseudomonadati</taxon>
        <taxon>Thermodesulfobacteriota</taxon>
        <taxon>Desulfuromonadia</taxon>
        <taxon>Geobacterales</taxon>
        <taxon>Geobacteraceae</taxon>
        <taxon>Geoanaerobacter</taxon>
    </lineage>
</organism>
<accession>A0AAW4KXA9</accession>
<name>A0AAW4KXA9_9BACT</name>
<feature type="transmembrane region" description="Helical" evidence="1">
    <location>
        <begin position="193"/>
        <end position="213"/>
    </location>
</feature>
<protein>
    <submittedName>
        <fullName evidence="2">HAMP domain-containing protein</fullName>
    </submittedName>
</protein>
<comment type="caution">
    <text evidence="2">The sequence shown here is derived from an EMBL/GenBank/DDBJ whole genome shotgun (WGS) entry which is preliminary data.</text>
</comment>